<dbReference type="AlphaFoldDB" id="A0A2S5RFH2"/>
<reference evidence="2 3" key="1">
    <citation type="submission" date="2017-11" db="EMBL/GenBank/DDBJ databases">
        <title>Genome sequence of Entomoplasma lucivorax PIPN-2 (ATCC 49196).</title>
        <authorList>
            <person name="Lo W.-S."/>
            <person name="Gasparich G.E."/>
            <person name="Kuo C.-H."/>
        </authorList>
    </citation>
    <scope>NUCLEOTIDE SEQUENCE [LARGE SCALE GENOMIC DNA]</scope>
    <source>
        <strain evidence="2 3">PIPN-2</strain>
    </source>
</reference>
<evidence type="ECO:0000313" key="2">
    <source>
        <dbReference type="EMBL" id="PPE06053.1"/>
    </source>
</evidence>
<keyword evidence="3" id="KW-1185">Reference proteome</keyword>
<name>A0A2S5RFH2_9MOLU</name>
<gene>
    <name evidence="2" type="ORF">ELUCI_v1c03440</name>
</gene>
<accession>A0A2S5RFH2</accession>
<dbReference type="Proteomes" id="UP000237865">
    <property type="component" value="Unassembled WGS sequence"/>
</dbReference>
<dbReference type="EMBL" id="PHNE01000001">
    <property type="protein sequence ID" value="PPE06053.1"/>
    <property type="molecule type" value="Genomic_DNA"/>
</dbReference>
<sequence>MKLTTWTLYNAKKMHDIEGKNILSGNFPFLLVRPDPNKPGQHLGLGIDAKYFASIISDLVNRDMNEQALYDVFKDKLGIVETKDLDVLTVNDEPWSDKPINSTNIQILIDIYNILVKNKAITFETEAYSTIEKMKAMQTDEFIEFNIKAMPMQRIVNAINAGLPDFYTKLKELNQEMTPEQRAQKINIFSILQTNLILFFEEATKRMDQLIEEQNKKIAELEEKAKK</sequence>
<organism evidence="2 3">
    <name type="scientific">Williamsoniiplasma lucivorax</name>
    <dbReference type="NCBI Taxonomy" id="209274"/>
    <lineage>
        <taxon>Bacteria</taxon>
        <taxon>Bacillati</taxon>
        <taxon>Mycoplasmatota</taxon>
        <taxon>Mollicutes</taxon>
        <taxon>Entomoplasmatales</taxon>
        <taxon>Williamsoniiplasma</taxon>
    </lineage>
</organism>
<comment type="caution">
    <text evidence="2">The sequence shown here is derived from an EMBL/GenBank/DDBJ whole genome shotgun (WGS) entry which is preliminary data.</text>
</comment>
<keyword evidence="1" id="KW-0175">Coiled coil</keyword>
<evidence type="ECO:0000256" key="1">
    <source>
        <dbReference type="SAM" id="Coils"/>
    </source>
</evidence>
<dbReference type="STRING" id="1399797.GCA_000518285_01853"/>
<proteinExistence type="predicted"/>
<evidence type="ECO:0000313" key="3">
    <source>
        <dbReference type="Proteomes" id="UP000237865"/>
    </source>
</evidence>
<protein>
    <submittedName>
        <fullName evidence="2">Uncharacterized protein</fullName>
    </submittedName>
</protein>
<feature type="coiled-coil region" evidence="1">
    <location>
        <begin position="200"/>
        <end position="227"/>
    </location>
</feature>